<dbReference type="PANTHER" id="PTHR42887:SF1">
    <property type="entry name" value="BLR3961 PROTEIN"/>
    <property type="match status" value="1"/>
</dbReference>
<evidence type="ECO:0000259" key="5">
    <source>
        <dbReference type="Pfam" id="PF22780"/>
    </source>
</evidence>
<protein>
    <submittedName>
        <fullName evidence="6">TIGR03862 family flavoprotein</fullName>
    </submittedName>
</protein>
<organism evidence="6 7">
    <name type="scientific">Bradyrhizobium xenonodulans</name>
    <dbReference type="NCBI Taxonomy" id="2736875"/>
    <lineage>
        <taxon>Bacteria</taxon>
        <taxon>Pseudomonadati</taxon>
        <taxon>Pseudomonadota</taxon>
        <taxon>Alphaproteobacteria</taxon>
        <taxon>Hyphomicrobiales</taxon>
        <taxon>Nitrobacteraceae</taxon>
        <taxon>Bradyrhizobium</taxon>
    </lineage>
</organism>
<dbReference type="Gene3D" id="1.10.8.260">
    <property type="entry name" value="HI0933 insert domain-like"/>
    <property type="match status" value="1"/>
</dbReference>
<feature type="domain" description="RsdA/BaiN/AoA(So)-like Rossmann fold-like" evidence="4">
    <location>
        <begin position="1"/>
        <end position="383"/>
    </location>
</feature>
<proteinExistence type="predicted"/>
<dbReference type="SUPFAM" id="SSF160996">
    <property type="entry name" value="HI0933 insert domain-like"/>
    <property type="match status" value="1"/>
</dbReference>
<reference evidence="6" key="1">
    <citation type="submission" date="2021-12" db="EMBL/GenBank/DDBJ databases">
        <title>Bradyrhizobium xenonodulans sp. nov.</title>
        <authorList>
            <person name="Claassens R."/>
            <person name="Venter S.N."/>
            <person name="Beukes C.W."/>
            <person name="Stepkowski T."/>
            <person name="Steenkamp E.T."/>
        </authorList>
    </citation>
    <scope>NUCLEOTIDE SEQUENCE</scope>
    <source>
        <strain evidence="6">14AB</strain>
    </source>
</reference>
<dbReference type="InterPro" id="IPR022460">
    <property type="entry name" value="Flavoprotein_PP4765"/>
</dbReference>
<dbReference type="Proteomes" id="UP001179614">
    <property type="component" value="Chromosome"/>
</dbReference>
<accession>A0ABY7MTT2</accession>
<dbReference type="InterPro" id="IPR036188">
    <property type="entry name" value="FAD/NAD-bd_sf"/>
</dbReference>
<dbReference type="RefSeq" id="WP_270170989.1">
    <property type="nucleotide sequence ID" value="NZ_CP089391.1"/>
</dbReference>
<evidence type="ECO:0000259" key="4">
    <source>
        <dbReference type="Pfam" id="PF03486"/>
    </source>
</evidence>
<dbReference type="Gene3D" id="2.40.30.10">
    <property type="entry name" value="Translation factors"/>
    <property type="match status" value="1"/>
</dbReference>
<dbReference type="PANTHER" id="PTHR42887">
    <property type="entry name" value="OS12G0638800 PROTEIN"/>
    <property type="match status" value="1"/>
</dbReference>
<dbReference type="Gene3D" id="3.50.50.60">
    <property type="entry name" value="FAD/NAD(P)-binding domain"/>
    <property type="match status" value="1"/>
</dbReference>
<evidence type="ECO:0000256" key="1">
    <source>
        <dbReference type="ARBA" id="ARBA00001974"/>
    </source>
</evidence>
<sequence length="394" mass="41380">MAAEVLAQGGARVTVYDAMPSAGRKFLMAGRGGLNLTHSEPLPQFMARYREAAPKLQAAIAAFSPDTLRAWSEALGEPTFVGTSGRVFPKAFKASPLLRAWLRRLDAAGVRFGFRHRWTGCDDEGRLLFRTPDGPLVVAANATVLALGGASWPRLGSDGSWTAILADKGIALSPLRPANCGFTVAWSDIIRTRFEGQPLKGIALTFGPHSLRGEAIITQSGIEGGASYALSAELREAIAANGEAVLHVALRPDVDQAELVRRLSAPRGKQSFSNFLRKAVQLSPVAVGLLQEAAIGAGQSLSGMPPERLAELVNAVPIKLTGTAPIVRAISSAGGVSFDELDADFMIGKLPGVFAAGEMLDWEAPTGGYLLQASFATGAAAGRGVLRRLAQVSS</sequence>
<gene>
    <name evidence="6" type="ORF">I3J27_15860</name>
</gene>
<keyword evidence="2" id="KW-0285">Flavoprotein</keyword>
<dbReference type="EMBL" id="CP089391">
    <property type="protein sequence ID" value="WBL81817.1"/>
    <property type="molecule type" value="Genomic_DNA"/>
</dbReference>
<dbReference type="InterPro" id="IPR004792">
    <property type="entry name" value="BaiN-like"/>
</dbReference>
<dbReference type="InterPro" id="IPR057661">
    <property type="entry name" value="RsdA/BaiN/AoA(So)_Rossmann"/>
</dbReference>
<evidence type="ECO:0000256" key="2">
    <source>
        <dbReference type="ARBA" id="ARBA00022630"/>
    </source>
</evidence>
<dbReference type="NCBIfam" id="TIGR03862">
    <property type="entry name" value="flavo_PP4765"/>
    <property type="match status" value="1"/>
</dbReference>
<dbReference type="InterPro" id="IPR023166">
    <property type="entry name" value="BaiN-like_dom_sf"/>
</dbReference>
<comment type="cofactor">
    <cofactor evidence="1">
        <name>FAD</name>
        <dbReference type="ChEBI" id="CHEBI:57692"/>
    </cofactor>
</comment>
<evidence type="ECO:0000256" key="3">
    <source>
        <dbReference type="ARBA" id="ARBA00022827"/>
    </source>
</evidence>
<name>A0ABY7MTT2_9BRAD</name>
<feature type="domain" description="RsdA/BaiN/AoA(So)-like insert" evidence="5">
    <location>
        <begin position="176"/>
        <end position="331"/>
    </location>
</feature>
<evidence type="ECO:0000313" key="7">
    <source>
        <dbReference type="Proteomes" id="UP001179614"/>
    </source>
</evidence>
<evidence type="ECO:0000313" key="6">
    <source>
        <dbReference type="EMBL" id="WBL81817.1"/>
    </source>
</evidence>
<dbReference type="InterPro" id="IPR055178">
    <property type="entry name" value="RsdA/BaiN/AoA(So)-like_dom"/>
</dbReference>
<dbReference type="Pfam" id="PF03486">
    <property type="entry name" value="HI0933_like"/>
    <property type="match status" value="1"/>
</dbReference>
<dbReference type="SUPFAM" id="SSF51905">
    <property type="entry name" value="FAD/NAD(P)-binding domain"/>
    <property type="match status" value="1"/>
</dbReference>
<keyword evidence="7" id="KW-1185">Reference proteome</keyword>
<dbReference type="Pfam" id="PF22780">
    <property type="entry name" value="HI0933_like_1st"/>
    <property type="match status" value="1"/>
</dbReference>
<keyword evidence="3" id="KW-0274">FAD</keyword>
<dbReference type="NCBIfam" id="TIGR00275">
    <property type="entry name" value="aminoacetone oxidase family FAD-binding enzyme"/>
    <property type="match status" value="1"/>
</dbReference>